<feature type="chain" id="PRO_5020713444" evidence="1">
    <location>
        <begin position="19"/>
        <end position="689"/>
    </location>
</feature>
<sequence length="689" mass="74381">MKKSLLYILGFLPVVALAQVDRSKAPAPAPAPAIKIAQPATYTLPNGLRVFVVTNRKIPQVSATLTLDMDGIVEGDKTGVSSLAGELMRRGTKTMNKAQLDEAIDFLGATVGTSGMSASASSLKNNFPKVFALLSDMILRPSFPATELEKARTQSLSALQQQKDNPSAIATNVANRLAYGKDHPYGDIETEASLKSITVPDVRNYVNTYWKPNNAFLVFVGDISAAEAKTLTDKYFGAWKRGTVRKQEYALPKAPAKTFIALVDRPASVQSQIEFIAPVELRPGTPDAIPVSVMSNILGGGFSGRLFASLREKYGFTYGAYSNISPNRLVGSFTATASVRNEKTDSALGAFVYEFNRIRGEAIGDTEVTRMKNYLSGSFARSLESPGTIAQFALNIARNKLPADYYQTYLQRLAGVSPDAVTSMANKYVQPGNLVVVIVGNAKQIAPGLEKYGEVRYFDVYGNPVAAPAASRKADASLTAQSVLQKAADAVAKPEAMSALKDVVINGSLGVMGQALDVSEKIIVPGTYSMDISAGGQLFQRQQVKNGKYVNTRQGQEQPAEESFKENLNAKAAFFEDAYLLKTPGYQFTLGDIEKVNGKDAVAVQVQGPSGKSNTHYYDLASGLRVKSVTEREAPGGQKALIQTFYSEYKTFNGVQIPTHVVIDQGQLKLELDRSDIKVNTGLKESDMQ</sequence>
<feature type="domain" description="Peptidase M16 C-terminal" evidence="3">
    <location>
        <begin position="196"/>
        <end position="374"/>
    </location>
</feature>
<evidence type="ECO:0000259" key="3">
    <source>
        <dbReference type="Pfam" id="PF05193"/>
    </source>
</evidence>
<dbReference type="PANTHER" id="PTHR11851:SF224">
    <property type="entry name" value="PROCESSING PROTEASE"/>
    <property type="match status" value="1"/>
</dbReference>
<dbReference type="Pfam" id="PF00675">
    <property type="entry name" value="Peptidase_M16"/>
    <property type="match status" value="1"/>
</dbReference>
<dbReference type="EMBL" id="SKFH01000083">
    <property type="protein sequence ID" value="TCZ63456.1"/>
    <property type="molecule type" value="Genomic_DNA"/>
</dbReference>
<evidence type="ECO:0000313" key="5">
    <source>
        <dbReference type="Proteomes" id="UP000295164"/>
    </source>
</evidence>
<comment type="caution">
    <text evidence="4">The sequence shown here is derived from an EMBL/GenBank/DDBJ whole genome shotgun (WGS) entry which is preliminary data.</text>
</comment>
<keyword evidence="5" id="KW-1185">Reference proteome</keyword>
<feature type="signal peptide" evidence="1">
    <location>
        <begin position="1"/>
        <end position="18"/>
    </location>
</feature>
<gene>
    <name evidence="4" type="ORF">E0486_18485</name>
</gene>
<reference evidence="4 5" key="1">
    <citation type="submission" date="2019-03" db="EMBL/GenBank/DDBJ databases">
        <authorList>
            <person name="Kim M.K.M."/>
        </authorList>
    </citation>
    <scope>NUCLEOTIDE SEQUENCE [LARGE SCALE GENOMIC DNA]</scope>
    <source>
        <strain evidence="4 5">17J68-15</strain>
    </source>
</reference>
<dbReference type="Pfam" id="PF05193">
    <property type="entry name" value="Peptidase_M16_C"/>
    <property type="match status" value="1"/>
</dbReference>
<dbReference type="OrthoDB" id="9811314at2"/>
<dbReference type="RefSeq" id="WP_131854529.1">
    <property type="nucleotide sequence ID" value="NZ_SKFH01000083.1"/>
</dbReference>
<dbReference type="InterPro" id="IPR050361">
    <property type="entry name" value="MPP/UQCRC_Complex"/>
</dbReference>
<keyword evidence="1" id="KW-0732">Signal</keyword>
<proteinExistence type="predicted"/>
<evidence type="ECO:0000259" key="2">
    <source>
        <dbReference type="Pfam" id="PF00675"/>
    </source>
</evidence>
<protein>
    <submittedName>
        <fullName evidence="4">Insulinase family protein</fullName>
    </submittedName>
</protein>
<evidence type="ECO:0000313" key="4">
    <source>
        <dbReference type="EMBL" id="TCZ63456.1"/>
    </source>
</evidence>
<dbReference type="AlphaFoldDB" id="A0A4R4DTJ7"/>
<accession>A0A4R4DTJ7</accession>
<dbReference type="Proteomes" id="UP000295164">
    <property type="component" value="Unassembled WGS sequence"/>
</dbReference>
<feature type="domain" description="Peptidase M16 N-terminal" evidence="2">
    <location>
        <begin position="55"/>
        <end position="179"/>
    </location>
</feature>
<dbReference type="Gene3D" id="3.30.830.10">
    <property type="entry name" value="Metalloenzyme, LuxS/M16 peptidase-like"/>
    <property type="match status" value="2"/>
</dbReference>
<dbReference type="InterPro" id="IPR007863">
    <property type="entry name" value="Peptidase_M16_C"/>
</dbReference>
<evidence type="ECO:0000256" key="1">
    <source>
        <dbReference type="SAM" id="SignalP"/>
    </source>
</evidence>
<organism evidence="4 5">
    <name type="scientific">Flaviaesturariibacter aridisoli</name>
    <dbReference type="NCBI Taxonomy" id="2545761"/>
    <lineage>
        <taxon>Bacteria</taxon>
        <taxon>Pseudomonadati</taxon>
        <taxon>Bacteroidota</taxon>
        <taxon>Chitinophagia</taxon>
        <taxon>Chitinophagales</taxon>
        <taxon>Chitinophagaceae</taxon>
        <taxon>Flaviaestuariibacter</taxon>
    </lineage>
</organism>
<dbReference type="PANTHER" id="PTHR11851">
    <property type="entry name" value="METALLOPROTEASE"/>
    <property type="match status" value="1"/>
</dbReference>
<dbReference type="InterPro" id="IPR011765">
    <property type="entry name" value="Pept_M16_N"/>
</dbReference>
<name>A0A4R4DTJ7_9BACT</name>
<dbReference type="GO" id="GO:0046872">
    <property type="term" value="F:metal ion binding"/>
    <property type="evidence" value="ECO:0007669"/>
    <property type="project" value="InterPro"/>
</dbReference>
<dbReference type="SUPFAM" id="SSF63411">
    <property type="entry name" value="LuxS/MPP-like metallohydrolase"/>
    <property type="match status" value="2"/>
</dbReference>
<dbReference type="InterPro" id="IPR011249">
    <property type="entry name" value="Metalloenz_LuxS/M16"/>
</dbReference>